<protein>
    <submittedName>
        <fullName evidence="4">SWIM zinc finger family protein</fullName>
    </submittedName>
</protein>
<keyword evidence="1" id="KW-0862">Zinc</keyword>
<evidence type="ECO:0000313" key="4">
    <source>
        <dbReference type="EMBL" id="XAN06596.1"/>
    </source>
</evidence>
<keyword evidence="1" id="KW-0863">Zinc-finger</keyword>
<evidence type="ECO:0000259" key="3">
    <source>
        <dbReference type="PROSITE" id="PS50966"/>
    </source>
</evidence>
<dbReference type="InterPro" id="IPR007527">
    <property type="entry name" value="Znf_SWIM"/>
</dbReference>
<evidence type="ECO:0000313" key="5">
    <source>
        <dbReference type="Proteomes" id="UP001442841"/>
    </source>
</evidence>
<dbReference type="EMBL" id="CP154795">
    <property type="protein sequence ID" value="XAN06596.1"/>
    <property type="molecule type" value="Genomic_DNA"/>
</dbReference>
<name>A0ABZ3FKN1_9ACTN</name>
<feature type="domain" description="SWIM-type" evidence="3">
    <location>
        <begin position="62"/>
        <end position="95"/>
    </location>
</feature>
<dbReference type="RefSeq" id="WP_425308026.1">
    <property type="nucleotide sequence ID" value="NZ_CP154795.1"/>
</dbReference>
<sequence length="458" mass="49190">MVEQGEGQAVRRWPIERVMAAAPDTASAVAGRRLAGPGPWSEVGQDGPVIWGRCRGSAREPYRVVVDTSAPRYQCTCPSRKFPCKHALGLLFRWAERRFPADEGVRRVGAGPGDATRSESHSEAVPTPDAPDDPKAAERAAAARARAEERDERVAAGLLELDQWLGDRLSDGLGRLAAQPRMLEDMAARMVDAQASGVARTLRRLALVPTGSDAWASTMLGAFGMLGLLAKAFARRDELDPEFVSTVRAHLGFNVARAEVLKAPGVADHWSVIGLHDTEDDERISTRRVWLFGRDTGRFAVVLLFSINGAPYEMTVAPGMELDADVHFYPGRPALRALIGNRRDERARTTGLAYSGGTVGAARDAWAAAIAADPWLDLWPVAVNGRVGVRPDSRTPRFALVDGEGVGLQVTGPEALLWQAAAISGGAPATWFGEMRPDGFNPLALVDAELTGGELVVL</sequence>
<gene>
    <name evidence="4" type="ORF">AADG42_04490</name>
</gene>
<evidence type="ECO:0000256" key="2">
    <source>
        <dbReference type="SAM" id="MobiDB-lite"/>
    </source>
</evidence>
<dbReference type="Proteomes" id="UP001442841">
    <property type="component" value="Chromosome"/>
</dbReference>
<keyword evidence="5" id="KW-1185">Reference proteome</keyword>
<organism evidence="4 5">
    <name type="scientific">Ammonicoccus fulvus</name>
    <dbReference type="NCBI Taxonomy" id="3138240"/>
    <lineage>
        <taxon>Bacteria</taxon>
        <taxon>Bacillati</taxon>
        <taxon>Actinomycetota</taxon>
        <taxon>Actinomycetes</taxon>
        <taxon>Propionibacteriales</taxon>
        <taxon>Propionibacteriaceae</taxon>
        <taxon>Ammonicoccus</taxon>
    </lineage>
</organism>
<feature type="region of interest" description="Disordered" evidence="2">
    <location>
        <begin position="104"/>
        <end position="135"/>
    </location>
</feature>
<evidence type="ECO:0000256" key="1">
    <source>
        <dbReference type="PROSITE-ProRule" id="PRU00325"/>
    </source>
</evidence>
<reference evidence="4 5" key="1">
    <citation type="submission" date="2024-04" db="EMBL/GenBank/DDBJ databases">
        <title>Isolation of an actinomycete strain from pig manure.</title>
        <authorList>
            <person name="Gong T."/>
            <person name="Yu Z."/>
            <person name="An M."/>
            <person name="Wei C."/>
            <person name="Yang W."/>
            <person name="Liu L."/>
        </authorList>
    </citation>
    <scope>NUCLEOTIDE SEQUENCE [LARGE SCALE GENOMIC DNA]</scope>
    <source>
        <strain evidence="4 5">ZF39</strain>
    </source>
</reference>
<proteinExistence type="predicted"/>
<keyword evidence="1" id="KW-0479">Metal-binding</keyword>
<dbReference type="Pfam" id="PF04434">
    <property type="entry name" value="SWIM"/>
    <property type="match status" value="1"/>
</dbReference>
<dbReference type="PROSITE" id="PS50966">
    <property type="entry name" value="ZF_SWIM"/>
    <property type="match status" value="1"/>
</dbReference>
<accession>A0ABZ3FKN1</accession>